<dbReference type="AlphaFoldDB" id="A0A5N4C0L3"/>
<evidence type="ECO:0000313" key="1">
    <source>
        <dbReference type="EMBL" id="KAB1252402.1"/>
    </source>
</evidence>
<organism evidence="1 2">
    <name type="scientific">Camelus dromedarius</name>
    <name type="common">Dromedary</name>
    <name type="synonym">Arabian camel</name>
    <dbReference type="NCBI Taxonomy" id="9838"/>
    <lineage>
        <taxon>Eukaryota</taxon>
        <taxon>Metazoa</taxon>
        <taxon>Chordata</taxon>
        <taxon>Craniata</taxon>
        <taxon>Vertebrata</taxon>
        <taxon>Euteleostomi</taxon>
        <taxon>Mammalia</taxon>
        <taxon>Eutheria</taxon>
        <taxon>Laurasiatheria</taxon>
        <taxon>Artiodactyla</taxon>
        <taxon>Tylopoda</taxon>
        <taxon>Camelidae</taxon>
        <taxon>Camelus</taxon>
    </lineage>
</organism>
<keyword evidence="2" id="KW-1185">Reference proteome</keyword>
<dbReference type="Proteomes" id="UP000299084">
    <property type="component" value="Unassembled WGS sequence"/>
</dbReference>
<dbReference type="EMBL" id="JWIN03000037">
    <property type="protein sequence ID" value="KAB1252402.1"/>
    <property type="molecule type" value="Genomic_DNA"/>
</dbReference>
<sequence length="67" mass="7642">MGWGRERGRRRRGDILQCLEGIRRHLRSFGLAGVHQRELSPGSYNPYGGSALYLREIHAPSWKHAGN</sequence>
<accession>A0A5N4C0L3</accession>
<reference evidence="1 2" key="1">
    <citation type="journal article" date="2019" name="Mol. Ecol. Resour.">
        <title>Improving Illumina assemblies with Hi-C and long reads: an example with the North African dromedary.</title>
        <authorList>
            <person name="Elbers J.P."/>
            <person name="Rogers M.F."/>
            <person name="Perelman P.L."/>
            <person name="Proskuryakova A.A."/>
            <person name="Serdyukova N.A."/>
            <person name="Johnson W.E."/>
            <person name="Horin P."/>
            <person name="Corander J."/>
            <person name="Murphy D."/>
            <person name="Burger P.A."/>
        </authorList>
    </citation>
    <scope>NUCLEOTIDE SEQUENCE [LARGE SCALE GENOMIC DNA]</scope>
    <source>
        <strain evidence="1">Drom800</strain>
        <tissue evidence="1">Blood</tissue>
    </source>
</reference>
<proteinExistence type="predicted"/>
<protein>
    <submittedName>
        <fullName evidence="1">Uncharacterized protein</fullName>
    </submittedName>
</protein>
<gene>
    <name evidence="1" type="ORF">Cadr_000003268</name>
</gene>
<evidence type="ECO:0000313" key="2">
    <source>
        <dbReference type="Proteomes" id="UP000299084"/>
    </source>
</evidence>
<name>A0A5N4C0L3_CAMDR</name>
<comment type="caution">
    <text evidence="1">The sequence shown here is derived from an EMBL/GenBank/DDBJ whole genome shotgun (WGS) entry which is preliminary data.</text>
</comment>